<feature type="compositionally biased region" description="Polar residues" evidence="1">
    <location>
        <begin position="393"/>
        <end position="411"/>
    </location>
</feature>
<evidence type="ECO:0000256" key="1">
    <source>
        <dbReference type="SAM" id="MobiDB-lite"/>
    </source>
</evidence>
<dbReference type="EMBL" id="BMNE01000020">
    <property type="protein sequence ID" value="GGO01251.1"/>
    <property type="molecule type" value="Genomic_DNA"/>
</dbReference>
<accession>A0ABQ2L3F5</accession>
<feature type="compositionally biased region" description="Basic and acidic residues" evidence="1">
    <location>
        <begin position="376"/>
        <end position="388"/>
    </location>
</feature>
<feature type="compositionally biased region" description="Gly residues" evidence="1">
    <location>
        <begin position="497"/>
        <end position="510"/>
    </location>
</feature>
<feature type="region of interest" description="Disordered" evidence="1">
    <location>
        <begin position="325"/>
        <end position="442"/>
    </location>
</feature>
<gene>
    <name evidence="2" type="ORF">GCM10011610_70910</name>
</gene>
<reference evidence="3" key="1">
    <citation type="journal article" date="2019" name="Int. J. Syst. Evol. Microbiol.">
        <title>The Global Catalogue of Microorganisms (GCM) 10K type strain sequencing project: providing services to taxonomists for standard genome sequencing and annotation.</title>
        <authorList>
            <consortium name="The Broad Institute Genomics Platform"/>
            <consortium name="The Broad Institute Genome Sequencing Center for Infectious Disease"/>
            <person name="Wu L."/>
            <person name="Ma J."/>
        </authorList>
    </citation>
    <scope>NUCLEOTIDE SEQUENCE [LARGE SCALE GENOMIC DNA]</scope>
    <source>
        <strain evidence="3">CGMCC 4.7329</strain>
    </source>
</reference>
<organism evidence="2 3">
    <name type="scientific">Nocardia rhizosphaerihabitans</name>
    <dbReference type="NCBI Taxonomy" id="1691570"/>
    <lineage>
        <taxon>Bacteria</taxon>
        <taxon>Bacillati</taxon>
        <taxon>Actinomycetota</taxon>
        <taxon>Actinomycetes</taxon>
        <taxon>Mycobacteriales</taxon>
        <taxon>Nocardiaceae</taxon>
        <taxon>Nocardia</taxon>
    </lineage>
</organism>
<keyword evidence="3" id="KW-1185">Reference proteome</keyword>
<feature type="region of interest" description="Disordered" evidence="1">
    <location>
        <begin position="112"/>
        <end position="147"/>
    </location>
</feature>
<name>A0ABQ2L3F5_9NOCA</name>
<dbReference type="Proteomes" id="UP000658127">
    <property type="component" value="Unassembled WGS sequence"/>
</dbReference>
<feature type="compositionally biased region" description="Basic and acidic residues" evidence="1">
    <location>
        <begin position="112"/>
        <end position="123"/>
    </location>
</feature>
<dbReference type="InterPro" id="IPR038332">
    <property type="entry name" value="PPE_sf"/>
</dbReference>
<sequence>MASDPDSTIWASLHGLADEGYLELEPGTAEDCARHVEDMLDDVVGMQKWMMHNGVAGSPYISGSPSGANLALVFGHKFASELRTRLDRHREILVDMGNTFITAGKKYQRTEDNSTHSFEDINFHPEGTLPQGGPPKGTIPENPPKPDAVTKYDEPNDLLVPELGAQLSWEQLYEYCNLINPQAVADAAGVWQWISTSLDTSFTILRTTISAAGNWWKGVGADAAIGSTTQYTETSKQLTSDMRVLGNTLLYTSGWLQQTRQNALPPTPTPPVATTEEQQRANANDLLRFQQNYQTYFTTNYTHTSTRIVTLPTPDPVTVTALRAGEPAGVPLGEPSTVDEDHTGEGPDIDSGNEDSTGDHDGGDLDGGDLDGGGGDGDHSGGGDDHTDGGNGQDPTESSPDPEWNATTPQGITGEDLSLLDNLPQNQSTETSHTPGIVASIPTTGVPLGNTVGGISSKGVGGGRGSVFTAPLGTQEAKLFPRATAPVDPRVITRAGPVGGPGGMPFGGAPGRSMSDEERERRRVEYLNSVEHLDEALGEHGRGIRPVLDR</sequence>
<protein>
    <recommendedName>
        <fullName evidence="4">PPE family protein</fullName>
    </recommendedName>
</protein>
<evidence type="ECO:0008006" key="4">
    <source>
        <dbReference type="Google" id="ProtNLM"/>
    </source>
</evidence>
<evidence type="ECO:0000313" key="2">
    <source>
        <dbReference type="EMBL" id="GGO01251.1"/>
    </source>
</evidence>
<feature type="region of interest" description="Disordered" evidence="1">
    <location>
        <begin position="495"/>
        <end position="521"/>
    </location>
</feature>
<comment type="caution">
    <text evidence="2">The sequence shown here is derived from an EMBL/GenBank/DDBJ whole genome shotgun (WGS) entry which is preliminary data.</text>
</comment>
<proteinExistence type="predicted"/>
<evidence type="ECO:0000313" key="3">
    <source>
        <dbReference type="Proteomes" id="UP000658127"/>
    </source>
</evidence>
<feature type="compositionally biased region" description="Polar residues" evidence="1">
    <location>
        <begin position="423"/>
        <end position="434"/>
    </location>
</feature>
<dbReference type="RefSeq" id="WP_189034896.1">
    <property type="nucleotide sequence ID" value="NZ_BMNE01000020.1"/>
</dbReference>
<dbReference type="Gene3D" id="1.20.1260.20">
    <property type="entry name" value="PPE superfamily"/>
    <property type="match status" value="1"/>
</dbReference>